<comment type="caution">
    <text evidence="2">The sequence shown here is derived from an EMBL/GenBank/DDBJ whole genome shotgun (WGS) entry which is preliminary data.</text>
</comment>
<dbReference type="AlphaFoldDB" id="A0A0F9PXG2"/>
<reference evidence="2" key="1">
    <citation type="journal article" date="2015" name="Nature">
        <title>Complex archaea that bridge the gap between prokaryotes and eukaryotes.</title>
        <authorList>
            <person name="Spang A."/>
            <person name="Saw J.H."/>
            <person name="Jorgensen S.L."/>
            <person name="Zaremba-Niedzwiedzka K."/>
            <person name="Martijn J."/>
            <person name="Lind A.E."/>
            <person name="van Eijk R."/>
            <person name="Schleper C."/>
            <person name="Guy L."/>
            <person name="Ettema T.J."/>
        </authorList>
    </citation>
    <scope>NUCLEOTIDE SEQUENCE</scope>
</reference>
<feature type="transmembrane region" description="Helical" evidence="1">
    <location>
        <begin position="6"/>
        <end position="26"/>
    </location>
</feature>
<keyword evidence="1" id="KW-0472">Membrane</keyword>
<keyword evidence="1" id="KW-1133">Transmembrane helix</keyword>
<sequence>MNGCEVYFYLIIALIVIIALLLWDAYTRMEANKNES</sequence>
<dbReference type="EMBL" id="LAZR01002488">
    <property type="protein sequence ID" value="KKN29447.1"/>
    <property type="molecule type" value="Genomic_DNA"/>
</dbReference>
<gene>
    <name evidence="2" type="ORF">LCGC14_0844120</name>
</gene>
<keyword evidence="1" id="KW-0812">Transmembrane</keyword>
<evidence type="ECO:0000313" key="2">
    <source>
        <dbReference type="EMBL" id="KKN29447.1"/>
    </source>
</evidence>
<evidence type="ECO:0000256" key="1">
    <source>
        <dbReference type="SAM" id="Phobius"/>
    </source>
</evidence>
<organism evidence="2">
    <name type="scientific">marine sediment metagenome</name>
    <dbReference type="NCBI Taxonomy" id="412755"/>
    <lineage>
        <taxon>unclassified sequences</taxon>
        <taxon>metagenomes</taxon>
        <taxon>ecological metagenomes</taxon>
    </lineage>
</organism>
<name>A0A0F9PXG2_9ZZZZ</name>
<accession>A0A0F9PXG2</accession>
<proteinExistence type="predicted"/>
<protein>
    <submittedName>
        <fullName evidence="2">Uncharacterized protein</fullName>
    </submittedName>
</protein>